<organism evidence="2 3">
    <name type="scientific">Triangularia setosa</name>
    <dbReference type="NCBI Taxonomy" id="2587417"/>
    <lineage>
        <taxon>Eukaryota</taxon>
        <taxon>Fungi</taxon>
        <taxon>Dikarya</taxon>
        <taxon>Ascomycota</taxon>
        <taxon>Pezizomycotina</taxon>
        <taxon>Sordariomycetes</taxon>
        <taxon>Sordariomycetidae</taxon>
        <taxon>Sordariales</taxon>
        <taxon>Podosporaceae</taxon>
        <taxon>Triangularia</taxon>
    </lineage>
</organism>
<evidence type="ECO:0000313" key="3">
    <source>
        <dbReference type="Proteomes" id="UP001302321"/>
    </source>
</evidence>
<reference evidence="2" key="1">
    <citation type="journal article" date="2023" name="Mol. Phylogenet. Evol.">
        <title>Genome-scale phylogeny and comparative genomics of the fungal order Sordariales.</title>
        <authorList>
            <person name="Hensen N."/>
            <person name="Bonometti L."/>
            <person name="Westerberg I."/>
            <person name="Brannstrom I.O."/>
            <person name="Guillou S."/>
            <person name="Cros-Aarteil S."/>
            <person name="Calhoun S."/>
            <person name="Haridas S."/>
            <person name="Kuo A."/>
            <person name="Mondo S."/>
            <person name="Pangilinan J."/>
            <person name="Riley R."/>
            <person name="LaButti K."/>
            <person name="Andreopoulos B."/>
            <person name="Lipzen A."/>
            <person name="Chen C."/>
            <person name="Yan M."/>
            <person name="Daum C."/>
            <person name="Ng V."/>
            <person name="Clum A."/>
            <person name="Steindorff A."/>
            <person name="Ohm R.A."/>
            <person name="Martin F."/>
            <person name="Silar P."/>
            <person name="Natvig D.O."/>
            <person name="Lalanne C."/>
            <person name="Gautier V."/>
            <person name="Ament-Velasquez S.L."/>
            <person name="Kruys A."/>
            <person name="Hutchinson M.I."/>
            <person name="Powell A.J."/>
            <person name="Barry K."/>
            <person name="Miller A.N."/>
            <person name="Grigoriev I.V."/>
            <person name="Debuchy R."/>
            <person name="Gladieux P."/>
            <person name="Hiltunen Thoren M."/>
            <person name="Johannesson H."/>
        </authorList>
    </citation>
    <scope>NUCLEOTIDE SEQUENCE</scope>
    <source>
        <strain evidence="2">CBS 892.96</strain>
    </source>
</reference>
<evidence type="ECO:0000313" key="2">
    <source>
        <dbReference type="EMBL" id="KAK4173671.1"/>
    </source>
</evidence>
<accession>A0AAN6W3M8</accession>
<comment type="caution">
    <text evidence="2">The sequence shown here is derived from an EMBL/GenBank/DDBJ whole genome shotgun (WGS) entry which is preliminary data.</text>
</comment>
<sequence length="183" mass="20653">MKLTIHLPFLLTLTTTTALPNPTENHQHHHKEPNHSPNPINLALGSLSCPPLNLTSLPSAPVFPWKDGDGPWRWGYKGKHYSKRGCGRTCLARCGAAKATVFWRMFLHPWPAIPFILGKSYNRQRLRSDCNYVCGAFCEYSADISQEEMAAHFGVKLSVQTKKKPEDIYEEIWNDGHGSPARE</sequence>
<dbReference type="Proteomes" id="UP001302321">
    <property type="component" value="Unassembled WGS sequence"/>
</dbReference>
<feature type="chain" id="PRO_5042856721" evidence="1">
    <location>
        <begin position="19"/>
        <end position="183"/>
    </location>
</feature>
<proteinExistence type="predicted"/>
<keyword evidence="1" id="KW-0732">Signal</keyword>
<keyword evidence="3" id="KW-1185">Reference proteome</keyword>
<protein>
    <submittedName>
        <fullName evidence="2">Uncharacterized protein</fullName>
    </submittedName>
</protein>
<name>A0AAN6W3M8_9PEZI</name>
<evidence type="ECO:0000256" key="1">
    <source>
        <dbReference type="SAM" id="SignalP"/>
    </source>
</evidence>
<dbReference type="EMBL" id="MU866327">
    <property type="protein sequence ID" value="KAK4173671.1"/>
    <property type="molecule type" value="Genomic_DNA"/>
</dbReference>
<dbReference type="AlphaFoldDB" id="A0AAN6W3M8"/>
<reference evidence="2" key="2">
    <citation type="submission" date="2023-05" db="EMBL/GenBank/DDBJ databases">
        <authorList>
            <consortium name="Lawrence Berkeley National Laboratory"/>
            <person name="Steindorff A."/>
            <person name="Hensen N."/>
            <person name="Bonometti L."/>
            <person name="Westerberg I."/>
            <person name="Brannstrom I.O."/>
            <person name="Guillou S."/>
            <person name="Cros-Aarteil S."/>
            <person name="Calhoun S."/>
            <person name="Haridas S."/>
            <person name="Kuo A."/>
            <person name="Mondo S."/>
            <person name="Pangilinan J."/>
            <person name="Riley R."/>
            <person name="Labutti K."/>
            <person name="Andreopoulos B."/>
            <person name="Lipzen A."/>
            <person name="Chen C."/>
            <person name="Yanf M."/>
            <person name="Daum C."/>
            <person name="Ng V."/>
            <person name="Clum A."/>
            <person name="Ohm R."/>
            <person name="Martin F."/>
            <person name="Silar P."/>
            <person name="Natvig D."/>
            <person name="Lalanne C."/>
            <person name="Gautier V."/>
            <person name="Ament-Velasquez S.L."/>
            <person name="Kruys A."/>
            <person name="Hutchinson M.I."/>
            <person name="Powell A.J."/>
            <person name="Barry K."/>
            <person name="Miller A.N."/>
            <person name="Grigoriev I.V."/>
            <person name="Debuchy R."/>
            <person name="Gladieux P."/>
            <person name="Thoren M.H."/>
            <person name="Johannesson H."/>
        </authorList>
    </citation>
    <scope>NUCLEOTIDE SEQUENCE</scope>
    <source>
        <strain evidence="2">CBS 892.96</strain>
    </source>
</reference>
<gene>
    <name evidence="2" type="ORF">QBC36DRAFT_348556</name>
</gene>
<feature type="signal peptide" evidence="1">
    <location>
        <begin position="1"/>
        <end position="18"/>
    </location>
</feature>